<feature type="region of interest" description="Disordered" evidence="1">
    <location>
        <begin position="28"/>
        <end position="65"/>
    </location>
</feature>
<comment type="caution">
    <text evidence="2">The sequence shown here is derived from an EMBL/GenBank/DDBJ whole genome shotgun (WGS) entry which is preliminary data.</text>
</comment>
<proteinExistence type="predicted"/>
<reference evidence="3" key="1">
    <citation type="journal article" date="2019" name="Int. J. Syst. Evol. Microbiol.">
        <title>The Global Catalogue of Microorganisms (GCM) 10K type strain sequencing project: providing services to taxonomists for standard genome sequencing and annotation.</title>
        <authorList>
            <consortium name="The Broad Institute Genomics Platform"/>
            <consortium name="The Broad Institute Genome Sequencing Center for Infectious Disease"/>
            <person name="Wu L."/>
            <person name="Ma J."/>
        </authorList>
    </citation>
    <scope>NUCLEOTIDE SEQUENCE [LARGE SCALE GENOMIC DNA]</scope>
    <source>
        <strain evidence="3">JCM 11574</strain>
    </source>
</reference>
<evidence type="ECO:0000313" key="2">
    <source>
        <dbReference type="EMBL" id="GAA3124001.1"/>
    </source>
</evidence>
<sequence length="65" mass="6857">MNDDAEQQPLAQANPGYAAGRLAAALRTAATHGNPDTRRGARERGRRRRAVLDGMANGRLTAGEG</sequence>
<accession>A0ABP6MSK9</accession>
<dbReference type="RefSeq" id="WP_345047334.1">
    <property type="nucleotide sequence ID" value="NZ_BAAAVM010000010.1"/>
</dbReference>
<keyword evidence="3" id="KW-1185">Reference proteome</keyword>
<evidence type="ECO:0000256" key="1">
    <source>
        <dbReference type="SAM" id="MobiDB-lite"/>
    </source>
</evidence>
<dbReference type="Proteomes" id="UP001500893">
    <property type="component" value="Unassembled WGS sequence"/>
</dbReference>
<organism evidence="2 3">
    <name type="scientific">Streptomyces rameus</name>
    <dbReference type="NCBI Taxonomy" id="68261"/>
    <lineage>
        <taxon>Bacteria</taxon>
        <taxon>Bacillati</taxon>
        <taxon>Actinomycetota</taxon>
        <taxon>Actinomycetes</taxon>
        <taxon>Kitasatosporales</taxon>
        <taxon>Streptomycetaceae</taxon>
        <taxon>Streptomyces</taxon>
    </lineage>
</organism>
<name>A0ABP6MSK9_9ACTN</name>
<gene>
    <name evidence="2" type="ORF">GCM10010521_08650</name>
</gene>
<protein>
    <submittedName>
        <fullName evidence="2">Uncharacterized protein</fullName>
    </submittedName>
</protein>
<evidence type="ECO:0000313" key="3">
    <source>
        <dbReference type="Proteomes" id="UP001500893"/>
    </source>
</evidence>
<dbReference type="EMBL" id="BAAAVM010000010">
    <property type="protein sequence ID" value="GAA3124001.1"/>
    <property type="molecule type" value="Genomic_DNA"/>
</dbReference>